<proteinExistence type="predicted"/>
<reference evidence="1 2" key="1">
    <citation type="submission" date="2022-05" db="EMBL/GenBank/DDBJ databases">
        <title>Microbulbifer sp. nov., isolated from sponge.</title>
        <authorList>
            <person name="Gao L."/>
        </authorList>
    </citation>
    <scope>NUCLEOTIDE SEQUENCE [LARGE SCALE GENOMIC DNA]</scope>
    <source>
        <strain evidence="1 2">MI-G</strain>
    </source>
</reference>
<evidence type="ECO:0000313" key="1">
    <source>
        <dbReference type="EMBL" id="WKD49871.1"/>
    </source>
</evidence>
<protein>
    <submittedName>
        <fullName evidence="1">Uncharacterized protein</fullName>
    </submittedName>
</protein>
<accession>A0ABY9EBY5</accession>
<organism evidence="1 2">
    <name type="scientific">Microbulbifer spongiae</name>
    <dbReference type="NCBI Taxonomy" id="2944933"/>
    <lineage>
        <taxon>Bacteria</taxon>
        <taxon>Pseudomonadati</taxon>
        <taxon>Pseudomonadota</taxon>
        <taxon>Gammaproteobacteria</taxon>
        <taxon>Cellvibrionales</taxon>
        <taxon>Microbulbiferaceae</taxon>
        <taxon>Microbulbifer</taxon>
    </lineage>
</organism>
<evidence type="ECO:0000313" key="2">
    <source>
        <dbReference type="Proteomes" id="UP001321520"/>
    </source>
</evidence>
<keyword evidence="2" id="KW-1185">Reference proteome</keyword>
<dbReference type="Proteomes" id="UP001321520">
    <property type="component" value="Chromosome"/>
</dbReference>
<dbReference type="EMBL" id="CP098023">
    <property type="protein sequence ID" value="WKD49871.1"/>
    <property type="molecule type" value="Genomic_DNA"/>
</dbReference>
<sequence length="275" mass="31835">MKKLYLFSAALLLATAAGLYGLNQYRAIKKDQQEQVASLLTRCVNQGLLALFRLQANNWRTRPDFYHQQEEALNASVQQLPQKLLQGEPFKKWKYAVKICEQLTTNSNLQHITIFKPLGKFSPGEISGIRHLRKRKFLHKRERMIGVLMESAQAASRYLPDLRKDINTQLQDFGFSDTEKAYILQRINAEVLDFYQPGNFSVKKAEIYLERISALNTLLAKNKDKYSFRGNSLYFHDQKLRSQVLDLNRAILQGEGTFFANYTQIVMQKQIPVQP</sequence>
<dbReference type="RefSeq" id="WP_301415717.1">
    <property type="nucleotide sequence ID" value="NZ_CP098023.1"/>
</dbReference>
<gene>
    <name evidence="1" type="ORF">M8T91_00130</name>
</gene>
<name>A0ABY9EBY5_9GAMM</name>